<dbReference type="PANTHER" id="PTHR30629">
    <property type="entry name" value="PROPHAGE INTEGRASE"/>
    <property type="match status" value="1"/>
</dbReference>
<dbReference type="InterPro" id="IPR038488">
    <property type="entry name" value="Integrase_DNA-bd_sf"/>
</dbReference>
<dbReference type="GO" id="GO:0003677">
    <property type="term" value="F:DNA binding"/>
    <property type="evidence" value="ECO:0007669"/>
    <property type="project" value="InterPro"/>
</dbReference>
<evidence type="ECO:0000313" key="5">
    <source>
        <dbReference type="EMBL" id="MBA0311512.1"/>
    </source>
</evidence>
<dbReference type="Proteomes" id="UP001218208">
    <property type="component" value="Unassembled WGS sequence"/>
</dbReference>
<dbReference type="Proteomes" id="UP000515598">
    <property type="component" value="Chromosome"/>
</dbReference>
<dbReference type="AlphaFoldDB" id="A0A2J0UT55"/>
<evidence type="ECO:0000313" key="7">
    <source>
        <dbReference type="EMBL" id="QNG78629.1"/>
    </source>
</evidence>
<organism evidence="6 9">
    <name type="scientific">Stenotrophomonas maltophilia</name>
    <name type="common">Pseudomonas maltophilia</name>
    <name type="synonym">Xanthomonas maltophilia</name>
    <dbReference type="NCBI Taxonomy" id="40324"/>
    <lineage>
        <taxon>Bacteria</taxon>
        <taxon>Pseudomonadati</taxon>
        <taxon>Pseudomonadota</taxon>
        <taxon>Gammaproteobacteria</taxon>
        <taxon>Lysobacterales</taxon>
        <taxon>Lysobacteraceae</taxon>
        <taxon>Stenotrophomonas</taxon>
        <taxon>Stenotrophomonas maltophilia group</taxon>
    </lineage>
</organism>
<dbReference type="RefSeq" id="WP_040008484.1">
    <property type="nucleotide sequence ID" value="NZ_BKBG02000001.1"/>
</dbReference>
<protein>
    <submittedName>
        <fullName evidence="6">Integrase</fullName>
    </submittedName>
</protein>
<evidence type="ECO:0000256" key="1">
    <source>
        <dbReference type="ARBA" id="ARBA00008857"/>
    </source>
</evidence>
<dbReference type="EMBL" id="CP060025">
    <property type="protein sequence ID" value="QNG78629.1"/>
    <property type="molecule type" value="Genomic_DNA"/>
</dbReference>
<proteinExistence type="inferred from homology"/>
<dbReference type="Proteomes" id="UP000822271">
    <property type="component" value="Unassembled WGS sequence"/>
</dbReference>
<dbReference type="EMBL" id="ABLOJW010000008">
    <property type="protein sequence ID" value="EKT4092240.1"/>
    <property type="molecule type" value="Genomic_DNA"/>
</dbReference>
<evidence type="ECO:0000313" key="4">
    <source>
        <dbReference type="EMBL" id="EKT4092240.1"/>
    </source>
</evidence>
<dbReference type="SUPFAM" id="SSF56349">
    <property type="entry name" value="DNA breaking-rejoining enzymes"/>
    <property type="match status" value="1"/>
</dbReference>
<keyword evidence="2" id="KW-0229">DNA integration</keyword>
<dbReference type="Gene3D" id="1.10.443.10">
    <property type="entry name" value="Intergrase catalytic core"/>
    <property type="match status" value="1"/>
</dbReference>
<sequence length="647" mass="72552">MPKNVATDRATRRQATKFSLTHQQVMELSVRRIPASGGLGKRAKLVERPAEQGDKAYRVLDGNQGAPVGFGFYVGKTRTTYEVVRRGTQGVRRFALGNVTDMGLEEAYSVARELIQELKASGENPKTRAARASQQQQEDGRLARLTVADCFDVYIADMKDRVTKRLVKQSSLTALEDSLARLSRPEVGFAQRAVADVTDDDVEAAFDALRKSAMVRSNRIPTPMREALAGYEDWAELDTRTLESLGITGKYVQRVRASGLAATEHSFTDAHRAVAMVLKRESVLAGREGRESRLRHNPLQAIFDRHLLRGARNLRKHYEKAAVRNPLTDNTLPKVLQSIVGRRDEQGGHNAGASDYLLLTLLWGTRRSEAAQLRWMDRCSHSELIQEEVSWVWLGQPGEINRYTKREGPQVFMFDTKSGEERFLPISYFAERVLRLRFETRLDDDGALRELAAAESLLKSAKAKGAARTVLAALEAGVQEALRKVDRTRFVFPARSSRSKSGHYLDSKSILANVRRDAGLVGQQGDTGDIRDDVDQGLTTHDLRRTLGRYAALKFGESRIVSQMLHHHVRTAGGDGMSPVSERYTQQEWARLREAFGEVEEMMVARSPRVWNRLKGLDKPRLDEAGEEPVKLFAPRNRKLALSHADD</sequence>
<dbReference type="Proteomes" id="UP000634179">
    <property type="component" value="Unassembled WGS sequence"/>
</dbReference>
<dbReference type="OrthoDB" id="9795573at2"/>
<dbReference type="GO" id="GO:0015074">
    <property type="term" value="P:DNA integration"/>
    <property type="evidence" value="ECO:0007669"/>
    <property type="project" value="UniProtKB-KW"/>
</dbReference>
<comment type="similarity">
    <text evidence="1">Belongs to the 'phage' integrase family.</text>
</comment>
<dbReference type="PANTHER" id="PTHR30629:SF2">
    <property type="entry name" value="PROPHAGE INTEGRASE INTS-RELATED"/>
    <property type="match status" value="1"/>
</dbReference>
<dbReference type="EMBL" id="RAUE01000017">
    <property type="protein sequence ID" value="MBA0311512.1"/>
    <property type="molecule type" value="Genomic_DNA"/>
</dbReference>
<gene>
    <name evidence="5" type="ORF">D7Y33_10935</name>
    <name evidence="7" type="ORF">GPNADHDJ_02847</name>
    <name evidence="6" type="ORF">I5V89_02615</name>
    <name evidence="4" type="ORF">QEG23_001740</name>
</gene>
<reference evidence="6" key="4">
    <citation type="submission" date="2020-11" db="EMBL/GenBank/DDBJ databases">
        <title>Enhanced detection system for hospital associated transmission using whole genome sequencing surveillance.</title>
        <authorList>
            <person name="Harrison L.H."/>
            <person name="Van Tyne D."/>
            <person name="Marsh J.W."/>
            <person name="Griffith M.P."/>
            <person name="Snyder D.J."/>
            <person name="Cooper V.S."/>
            <person name="Mustapha M."/>
        </authorList>
    </citation>
    <scope>NUCLEOTIDE SEQUENCE</scope>
    <source>
        <strain evidence="6">STEN00053</strain>
    </source>
</reference>
<keyword evidence="3" id="KW-0233">DNA recombination</keyword>
<evidence type="ECO:0000313" key="6">
    <source>
        <dbReference type="EMBL" id="MBH1788759.1"/>
    </source>
</evidence>
<reference evidence="5" key="2">
    <citation type="journal article" date="2020" name="Front. Microbiol.">
        <title>Genetic Variants of the DSF Quorum Sensing System in Stenotrophomonas maltophilia Influence Virulence and Resistance Phenotypes Among Genotypically Diverse Clinical Isolates.</title>
        <authorList>
            <person name="Yero D."/>
            <person name="Huedo P."/>
            <person name="Conchillo-Sole O."/>
            <person name="Martinez-Servat S."/>
            <person name="Mamat U."/>
            <person name="Coves X."/>
            <person name="Llanas F."/>
            <person name="Roca I."/>
            <person name="Vila J."/>
            <person name="Schaible U.E."/>
            <person name="Daura X."/>
            <person name="Gibert I."/>
        </authorList>
    </citation>
    <scope>NUCLEOTIDE SEQUENCE</scope>
    <source>
        <strain evidence="5">OG156</strain>
    </source>
</reference>
<evidence type="ECO:0000256" key="2">
    <source>
        <dbReference type="ARBA" id="ARBA00022908"/>
    </source>
</evidence>
<evidence type="ECO:0000313" key="8">
    <source>
        <dbReference type="Proteomes" id="UP000515598"/>
    </source>
</evidence>
<reference evidence="4" key="5">
    <citation type="submission" date="2022-07" db="EMBL/GenBank/DDBJ databases">
        <authorList>
            <consortium name="DAFM: The Division of Animal and Food Microbiology"/>
        </authorList>
    </citation>
    <scope>NUCLEOTIDE SEQUENCE</scope>
    <source>
        <strain evidence="4">19MO01SH01-2</strain>
    </source>
</reference>
<name>A0A2J0UT55_STEMA</name>
<reference evidence="5" key="1">
    <citation type="submission" date="2018-09" db="EMBL/GenBank/DDBJ databases">
        <authorList>
            <person name="Groschel M."/>
            <person name="Kohl T."/>
            <person name="Conchillo-Sole O."/>
            <person name="Mamat U."/>
            <person name="Yero D."/>
            <person name="Niemann S."/>
            <person name="Daura X."/>
            <person name="Gibert I."/>
        </authorList>
    </citation>
    <scope>NUCLEOTIDE SEQUENCE</scope>
    <source>
        <strain evidence="5">OG156</strain>
    </source>
</reference>
<evidence type="ECO:0000313" key="9">
    <source>
        <dbReference type="Proteomes" id="UP000634179"/>
    </source>
</evidence>
<dbReference type="InterPro" id="IPR050808">
    <property type="entry name" value="Phage_Integrase"/>
</dbReference>
<accession>A0A2J0UT55</accession>
<dbReference type="InterPro" id="IPR011010">
    <property type="entry name" value="DNA_brk_join_enz"/>
</dbReference>
<dbReference type="GO" id="GO:0006310">
    <property type="term" value="P:DNA recombination"/>
    <property type="evidence" value="ECO:0007669"/>
    <property type="project" value="UniProtKB-KW"/>
</dbReference>
<dbReference type="InterPro" id="IPR013762">
    <property type="entry name" value="Integrase-like_cat_sf"/>
</dbReference>
<dbReference type="EMBL" id="JADUOV010000001">
    <property type="protein sequence ID" value="MBH1788759.1"/>
    <property type="molecule type" value="Genomic_DNA"/>
</dbReference>
<reference evidence="7 8" key="3">
    <citation type="submission" date="2020-08" db="EMBL/GenBank/DDBJ databases">
        <title>Phenotypic and transcriptomic analysis of seven clinical Stenotrophomonas maltophilia isolates identify a small set of shared and commonly regulated genes involved in biofilm lifestyle.</title>
        <authorList>
            <person name="Alio I."/>
            <person name="Gudzuhn M."/>
            <person name="Streit W."/>
        </authorList>
    </citation>
    <scope>NUCLEOTIDE SEQUENCE [LARGE SCALE GENOMIC DNA]</scope>
    <source>
        <strain evidence="7 8">UHH_SKK55</strain>
    </source>
</reference>
<dbReference type="Gene3D" id="3.30.160.390">
    <property type="entry name" value="Integrase, DNA-binding domain"/>
    <property type="match status" value="1"/>
</dbReference>
<evidence type="ECO:0000256" key="3">
    <source>
        <dbReference type="ARBA" id="ARBA00023172"/>
    </source>
</evidence>